<feature type="domain" description="Cas12f1-like TNB" evidence="2">
    <location>
        <begin position="277"/>
        <end position="338"/>
    </location>
</feature>
<dbReference type="NCBIfam" id="NF040570">
    <property type="entry name" value="guided_TnpB"/>
    <property type="match status" value="1"/>
</dbReference>
<sequence>MRRTLKFSLNLANTNKIQELKDLSKEYKRVVNYYLMVLFSKDEYILSEEEVKSCDSLLSYRYRQCAKRQAIKIWKSWRRNTKKGKLPEFDGALILDNRFIRIEKAKASTFDYWARMATLNKGHPVLLPIKSYDYAKGYFDNWKLINGGRLKKEGSNWFLLLTFEKETPLKKKEGKIIGIDIGIKKLMATSEKEFYGKEIELLMNKIQKKKQDSKAFRRAIAERDYYIGKTVKELPLGSLKAIVMENICNIKRNTKKEKRLRKEFRSKFQRWTYPLLFSRINQLCEADGVHFYTVDPAYTSQTCSDCGFVHKLSRNGEIFKCRNCGYTQDADYNASLNILNLGITQQSMVTGSTKVSQMDICPLN</sequence>
<evidence type="ECO:0000256" key="1">
    <source>
        <dbReference type="ARBA" id="ARBA00023125"/>
    </source>
</evidence>
<reference evidence="3" key="1">
    <citation type="journal article" date="2014" name="Front. Microbiol.">
        <title>High frequency of phylogenetically diverse reductive dehalogenase-homologous genes in deep subseafloor sedimentary metagenomes.</title>
        <authorList>
            <person name="Kawai M."/>
            <person name="Futagami T."/>
            <person name="Toyoda A."/>
            <person name="Takaki Y."/>
            <person name="Nishi S."/>
            <person name="Hori S."/>
            <person name="Arai W."/>
            <person name="Tsubouchi T."/>
            <person name="Morono Y."/>
            <person name="Uchiyama I."/>
            <person name="Ito T."/>
            <person name="Fujiyama A."/>
            <person name="Inagaki F."/>
            <person name="Takami H."/>
        </authorList>
    </citation>
    <scope>NUCLEOTIDE SEQUENCE</scope>
    <source>
        <strain evidence="3">Expedition CK06-06</strain>
    </source>
</reference>
<comment type="caution">
    <text evidence="3">The sequence shown here is derived from an EMBL/GenBank/DDBJ whole genome shotgun (WGS) entry which is preliminary data.</text>
</comment>
<proteinExistence type="predicted"/>
<organism evidence="3">
    <name type="scientific">marine sediment metagenome</name>
    <dbReference type="NCBI Taxonomy" id="412755"/>
    <lineage>
        <taxon>unclassified sequences</taxon>
        <taxon>metagenomes</taxon>
        <taxon>ecological metagenomes</taxon>
    </lineage>
</organism>
<dbReference type="GO" id="GO:0003677">
    <property type="term" value="F:DNA binding"/>
    <property type="evidence" value="ECO:0007669"/>
    <property type="project" value="UniProtKB-KW"/>
</dbReference>
<dbReference type="InterPro" id="IPR010095">
    <property type="entry name" value="Cas12f1-like_TNB"/>
</dbReference>
<dbReference type="Pfam" id="PF07282">
    <property type="entry name" value="Cas12f1-like_TNB"/>
    <property type="match status" value="1"/>
</dbReference>
<gene>
    <name evidence="3" type="ORF">S01H4_02372</name>
</gene>
<name>X1BLX4_9ZZZZ</name>
<dbReference type="NCBIfam" id="TIGR01766">
    <property type="entry name" value="IS200/IS605 family accessory protein TnpB-like domain"/>
    <property type="match status" value="1"/>
</dbReference>
<evidence type="ECO:0000259" key="2">
    <source>
        <dbReference type="Pfam" id="PF07282"/>
    </source>
</evidence>
<dbReference type="EMBL" id="BART01000509">
    <property type="protein sequence ID" value="GAG73116.1"/>
    <property type="molecule type" value="Genomic_DNA"/>
</dbReference>
<protein>
    <recommendedName>
        <fullName evidence="2">Cas12f1-like TNB domain-containing protein</fullName>
    </recommendedName>
</protein>
<keyword evidence="1" id="KW-0238">DNA-binding</keyword>
<accession>X1BLX4</accession>
<evidence type="ECO:0000313" key="3">
    <source>
        <dbReference type="EMBL" id="GAG73116.1"/>
    </source>
</evidence>
<dbReference type="AlphaFoldDB" id="X1BLX4"/>